<evidence type="ECO:0000313" key="4">
    <source>
        <dbReference type="EMBL" id="MBB4909995.1"/>
    </source>
</evidence>
<protein>
    <recommendedName>
        <fullName evidence="3">DUF1707 domain-containing protein</fullName>
    </recommendedName>
</protein>
<comment type="caution">
    <text evidence="4">The sequence shown here is derived from an EMBL/GenBank/DDBJ whole genome shotgun (WGS) entry which is preliminary data.</text>
</comment>
<gene>
    <name evidence="4" type="ORF">FHR82_006253</name>
</gene>
<feature type="transmembrane region" description="Helical" evidence="2">
    <location>
        <begin position="111"/>
        <end position="131"/>
    </location>
</feature>
<keyword evidence="2" id="KW-0472">Membrane</keyword>
<reference evidence="4 5" key="1">
    <citation type="submission" date="2020-08" db="EMBL/GenBank/DDBJ databases">
        <title>Genomic Encyclopedia of Type Strains, Phase III (KMG-III): the genomes of soil and plant-associated and newly described type strains.</title>
        <authorList>
            <person name="Whitman W."/>
        </authorList>
    </citation>
    <scope>NUCLEOTIDE SEQUENCE [LARGE SCALE GENOMIC DNA]</scope>
    <source>
        <strain evidence="4 5">CECT 8960</strain>
    </source>
</reference>
<evidence type="ECO:0000313" key="5">
    <source>
        <dbReference type="Proteomes" id="UP000520767"/>
    </source>
</evidence>
<dbReference type="InterPro" id="IPR012551">
    <property type="entry name" value="DUF1707_SHOCT-like"/>
</dbReference>
<keyword evidence="5" id="KW-1185">Reference proteome</keyword>
<evidence type="ECO:0000256" key="2">
    <source>
        <dbReference type="SAM" id="Phobius"/>
    </source>
</evidence>
<feature type="region of interest" description="Disordered" evidence="1">
    <location>
        <begin position="58"/>
        <end position="90"/>
    </location>
</feature>
<evidence type="ECO:0000256" key="1">
    <source>
        <dbReference type="SAM" id="MobiDB-lite"/>
    </source>
</evidence>
<evidence type="ECO:0000259" key="3">
    <source>
        <dbReference type="Pfam" id="PF08044"/>
    </source>
</evidence>
<sequence>MSDDDELWVDSADRKVALRALAEHRDSAHLTTAEHDRRRDLVRDAQTRADLRALFADLPSPHPLMGEERDGWEATPGSRPAAETPDGASNGTGVVLGSGGLIVLGALVAGWWLPAILLACVVVVVTVLVAAR</sequence>
<feature type="domain" description="DUF1707" evidence="3">
    <location>
        <begin position="11"/>
        <end position="59"/>
    </location>
</feature>
<dbReference type="RefSeq" id="WP_184814030.1">
    <property type="nucleotide sequence ID" value="NZ_JACHJQ010000006.1"/>
</dbReference>
<organism evidence="4 5">
    <name type="scientific">Actinophytocola algeriensis</name>
    <dbReference type="NCBI Taxonomy" id="1768010"/>
    <lineage>
        <taxon>Bacteria</taxon>
        <taxon>Bacillati</taxon>
        <taxon>Actinomycetota</taxon>
        <taxon>Actinomycetes</taxon>
        <taxon>Pseudonocardiales</taxon>
        <taxon>Pseudonocardiaceae</taxon>
    </lineage>
</organism>
<name>A0A7W7QAD1_9PSEU</name>
<dbReference type="EMBL" id="JACHJQ010000006">
    <property type="protein sequence ID" value="MBB4909995.1"/>
    <property type="molecule type" value="Genomic_DNA"/>
</dbReference>
<dbReference type="Pfam" id="PF08044">
    <property type="entry name" value="DUF1707"/>
    <property type="match status" value="1"/>
</dbReference>
<proteinExistence type="predicted"/>
<dbReference type="Proteomes" id="UP000520767">
    <property type="component" value="Unassembled WGS sequence"/>
</dbReference>
<keyword evidence="2" id="KW-0812">Transmembrane</keyword>
<dbReference type="AlphaFoldDB" id="A0A7W7QAD1"/>
<accession>A0A7W7QAD1</accession>
<keyword evidence="2" id="KW-1133">Transmembrane helix</keyword>